<evidence type="ECO:0000256" key="5">
    <source>
        <dbReference type="PIRSR" id="PIRSR000097-2"/>
    </source>
</evidence>
<accession>A0A0W0FDM2</accession>
<dbReference type="CDD" id="cd19071">
    <property type="entry name" value="AKR_AKR1-5-like"/>
    <property type="match status" value="1"/>
</dbReference>
<evidence type="ECO:0000259" key="7">
    <source>
        <dbReference type="Pfam" id="PF00248"/>
    </source>
</evidence>
<evidence type="ECO:0000256" key="6">
    <source>
        <dbReference type="PIRSR" id="PIRSR000097-3"/>
    </source>
</evidence>
<comment type="similarity">
    <text evidence="1">Belongs to the aldo/keto reductase family.</text>
</comment>
<evidence type="ECO:0000256" key="3">
    <source>
        <dbReference type="ARBA" id="ARBA00023002"/>
    </source>
</evidence>
<organism evidence="8 9">
    <name type="scientific">Moniliophthora roreri</name>
    <name type="common">Frosty pod rot fungus</name>
    <name type="synonym">Monilia roreri</name>
    <dbReference type="NCBI Taxonomy" id="221103"/>
    <lineage>
        <taxon>Eukaryota</taxon>
        <taxon>Fungi</taxon>
        <taxon>Dikarya</taxon>
        <taxon>Basidiomycota</taxon>
        <taxon>Agaricomycotina</taxon>
        <taxon>Agaricomycetes</taxon>
        <taxon>Agaricomycetidae</taxon>
        <taxon>Agaricales</taxon>
        <taxon>Marasmiineae</taxon>
        <taxon>Marasmiaceae</taxon>
        <taxon>Moniliophthora</taxon>
    </lineage>
</organism>
<evidence type="ECO:0000256" key="4">
    <source>
        <dbReference type="PIRSR" id="PIRSR000097-1"/>
    </source>
</evidence>
<dbReference type="SUPFAM" id="SSF51430">
    <property type="entry name" value="NAD(P)-linked oxidoreductase"/>
    <property type="match status" value="1"/>
</dbReference>
<feature type="domain" description="NADP-dependent oxidoreductase" evidence="7">
    <location>
        <begin position="20"/>
        <end position="304"/>
    </location>
</feature>
<evidence type="ECO:0000313" key="8">
    <source>
        <dbReference type="EMBL" id="KTB34406.1"/>
    </source>
</evidence>
<protein>
    <recommendedName>
        <fullName evidence="7">NADP-dependent oxidoreductase domain-containing protein</fullName>
    </recommendedName>
</protein>
<dbReference type="AlphaFoldDB" id="A0A0W0FDM2"/>
<sequence>MSSAAARVLKLSNGIEIPIVGLGTWAPPEGTAREDAKEWILTGLKAGYRHLDGAHMYGTEKAVSKAIKASGLKREEIFVTTKIPWNHHSRVQESINESLANLDLEYVDLWLLHWPQTLAYEGSLKSYIMIAHSLTGAPPSKPEGTLFLQNPDGTLKTVDYPTFVEVWAEMEKAFEQGKCKAIGVSNFSIKNLEILLKTAKVIPVNNQVEMHPYLQQIELKEYCEKRGISISAYTPSGWDVVRGDPTIVEIAKKHGVSPHQVILAWHLARDTIVITKSSNEQRQKNNLILPTLSEEDIQKINALDRGQRFCNTADKHGHVWGWTYEQLGW</sequence>
<dbReference type="InterPro" id="IPR018170">
    <property type="entry name" value="Aldo/ket_reductase_CS"/>
</dbReference>
<dbReference type="Proteomes" id="UP000054988">
    <property type="component" value="Unassembled WGS sequence"/>
</dbReference>
<evidence type="ECO:0000256" key="1">
    <source>
        <dbReference type="ARBA" id="ARBA00007905"/>
    </source>
</evidence>
<dbReference type="GO" id="GO:0016616">
    <property type="term" value="F:oxidoreductase activity, acting on the CH-OH group of donors, NAD or NADP as acceptor"/>
    <property type="evidence" value="ECO:0007669"/>
    <property type="project" value="UniProtKB-ARBA"/>
</dbReference>
<dbReference type="Gene3D" id="3.20.20.100">
    <property type="entry name" value="NADP-dependent oxidoreductase domain"/>
    <property type="match status" value="1"/>
</dbReference>
<dbReference type="EMBL" id="LATX01002080">
    <property type="protein sequence ID" value="KTB34406.1"/>
    <property type="molecule type" value="Genomic_DNA"/>
</dbReference>
<dbReference type="PRINTS" id="PR00069">
    <property type="entry name" value="ALDKETRDTASE"/>
</dbReference>
<keyword evidence="2" id="KW-0521">NADP</keyword>
<feature type="active site" description="Proton donor" evidence="4">
    <location>
        <position position="57"/>
    </location>
</feature>
<reference evidence="8 9" key="1">
    <citation type="submission" date="2015-12" db="EMBL/GenBank/DDBJ databases">
        <title>Draft genome sequence of Moniliophthora roreri, the causal agent of frosty pod rot of cacao.</title>
        <authorList>
            <person name="Aime M.C."/>
            <person name="Diaz-Valderrama J.R."/>
            <person name="Kijpornyongpan T."/>
            <person name="Phillips-Mora W."/>
        </authorList>
    </citation>
    <scope>NUCLEOTIDE SEQUENCE [LARGE SCALE GENOMIC DNA]</scope>
    <source>
        <strain evidence="8 9">MCA 2952</strain>
    </source>
</reference>
<name>A0A0W0FDM2_MONRR</name>
<dbReference type="InterPro" id="IPR023210">
    <property type="entry name" value="NADP_OxRdtase_dom"/>
</dbReference>
<feature type="binding site" evidence="5">
    <location>
        <position position="113"/>
    </location>
    <ligand>
        <name>substrate</name>
    </ligand>
</feature>
<evidence type="ECO:0000256" key="2">
    <source>
        <dbReference type="ARBA" id="ARBA00022857"/>
    </source>
</evidence>
<evidence type="ECO:0000313" key="9">
    <source>
        <dbReference type="Proteomes" id="UP000054988"/>
    </source>
</evidence>
<dbReference type="PANTHER" id="PTHR43827:SF3">
    <property type="entry name" value="NADP-DEPENDENT OXIDOREDUCTASE DOMAIN-CONTAINING PROTEIN"/>
    <property type="match status" value="1"/>
</dbReference>
<feature type="site" description="Lowers pKa of active site Tyr" evidence="6">
    <location>
        <position position="82"/>
    </location>
</feature>
<dbReference type="PIRSF" id="PIRSF000097">
    <property type="entry name" value="AKR"/>
    <property type="match status" value="1"/>
</dbReference>
<dbReference type="PROSITE" id="PS00062">
    <property type="entry name" value="ALDOKETO_REDUCTASE_2"/>
    <property type="match status" value="1"/>
</dbReference>
<dbReference type="eggNOG" id="KOG1577">
    <property type="taxonomic scope" value="Eukaryota"/>
</dbReference>
<gene>
    <name evidence="8" type="ORF">WG66_12997</name>
</gene>
<dbReference type="PROSITE" id="PS00798">
    <property type="entry name" value="ALDOKETO_REDUCTASE_1"/>
    <property type="match status" value="1"/>
</dbReference>
<proteinExistence type="inferred from homology"/>
<dbReference type="Pfam" id="PF00248">
    <property type="entry name" value="Aldo_ket_red"/>
    <property type="match status" value="1"/>
</dbReference>
<dbReference type="InterPro" id="IPR036812">
    <property type="entry name" value="NAD(P)_OxRdtase_dom_sf"/>
</dbReference>
<dbReference type="PANTHER" id="PTHR43827">
    <property type="entry name" value="2,5-DIKETO-D-GLUCONIC ACID REDUCTASE"/>
    <property type="match status" value="1"/>
</dbReference>
<keyword evidence="3" id="KW-0560">Oxidoreductase</keyword>
<dbReference type="InterPro" id="IPR020471">
    <property type="entry name" value="AKR"/>
</dbReference>
<comment type="caution">
    <text evidence="8">The sequence shown here is derived from an EMBL/GenBank/DDBJ whole genome shotgun (WGS) entry which is preliminary data.</text>
</comment>